<name>A0A1G7E6T5_9ACTN</name>
<dbReference type="Gene3D" id="1.10.10.410">
    <property type="match status" value="1"/>
</dbReference>
<gene>
    <name evidence="1" type="ORF">SAMN04489747_3843</name>
</gene>
<organism evidence="1 2">
    <name type="scientific">Auraticoccus monumenti</name>
    <dbReference type="NCBI Taxonomy" id="675864"/>
    <lineage>
        <taxon>Bacteria</taxon>
        <taxon>Bacillati</taxon>
        <taxon>Actinomycetota</taxon>
        <taxon>Actinomycetes</taxon>
        <taxon>Propionibacteriales</taxon>
        <taxon>Propionibacteriaceae</taxon>
        <taxon>Auraticoccus</taxon>
    </lineage>
</organism>
<accession>A0A1G7E6T5</accession>
<dbReference type="SUPFAM" id="SSF89095">
    <property type="entry name" value="GatB/YqeY motif"/>
    <property type="match status" value="1"/>
</dbReference>
<dbReference type="PANTHER" id="PTHR28055">
    <property type="entry name" value="ALTERED INHERITANCE OF MITOCHONDRIA PROTEIN 41, MITOCHONDRIAL"/>
    <property type="match status" value="1"/>
</dbReference>
<dbReference type="InterPro" id="IPR019004">
    <property type="entry name" value="YqeY/Aim41"/>
</dbReference>
<dbReference type="EMBL" id="LT629688">
    <property type="protein sequence ID" value="SDE59402.1"/>
    <property type="molecule type" value="Genomic_DNA"/>
</dbReference>
<dbReference type="Proteomes" id="UP000198546">
    <property type="component" value="Chromosome i"/>
</dbReference>
<evidence type="ECO:0000313" key="2">
    <source>
        <dbReference type="Proteomes" id="UP000198546"/>
    </source>
</evidence>
<dbReference type="InterPro" id="IPR042184">
    <property type="entry name" value="YqeY/Aim41_N"/>
</dbReference>
<evidence type="ECO:0000313" key="1">
    <source>
        <dbReference type="EMBL" id="SDE59402.1"/>
    </source>
</evidence>
<dbReference type="GO" id="GO:0016884">
    <property type="term" value="F:carbon-nitrogen ligase activity, with glutamine as amido-N-donor"/>
    <property type="evidence" value="ECO:0007669"/>
    <property type="project" value="InterPro"/>
</dbReference>
<protein>
    <recommendedName>
        <fullName evidence="3">Glutamyl-tRNA amidotransferase</fullName>
    </recommendedName>
</protein>
<dbReference type="AlphaFoldDB" id="A0A1G7E6T5"/>
<evidence type="ECO:0008006" key="3">
    <source>
        <dbReference type="Google" id="ProtNLM"/>
    </source>
</evidence>
<dbReference type="OrthoDB" id="5244551at2"/>
<dbReference type="InterPro" id="IPR003789">
    <property type="entry name" value="Asn/Gln_tRNA_amidoTrase-B-like"/>
</dbReference>
<reference evidence="1 2" key="1">
    <citation type="submission" date="2016-10" db="EMBL/GenBank/DDBJ databases">
        <authorList>
            <person name="de Groot N.N."/>
        </authorList>
    </citation>
    <scope>NUCLEOTIDE SEQUENCE [LARGE SCALE GENOMIC DNA]</scope>
    <source>
        <strain evidence="1 2">MON 2.2</strain>
    </source>
</reference>
<dbReference type="STRING" id="675864.SAMN04489747_3843"/>
<keyword evidence="2" id="KW-1185">Reference proteome</keyword>
<sequence>MSETLKSRIRSDMTAAMKARATTRTRVLRSVLTGIQQAEVAGEHAKELTDAETLDVIVREAKKRAESIEAYEASGREELVAQEREEAEVLAEYLPAGLSEAEISEIVRAAIEQTGADGPRAMGKVMGVVTPQTKGRADGAAVAAEVKRQLAG</sequence>
<proteinExistence type="predicted"/>
<dbReference type="InterPro" id="IPR023168">
    <property type="entry name" value="GatB_Yqey_C_2"/>
</dbReference>
<dbReference type="RefSeq" id="WP_090595724.1">
    <property type="nucleotide sequence ID" value="NZ_LT629688.1"/>
</dbReference>
<dbReference type="Pfam" id="PF09424">
    <property type="entry name" value="YqeY"/>
    <property type="match status" value="1"/>
</dbReference>
<dbReference type="PANTHER" id="PTHR28055:SF1">
    <property type="entry name" value="ALTERED INHERITANCE OF MITOCHONDRIA PROTEIN 41, MITOCHONDRIAL"/>
    <property type="match status" value="1"/>
</dbReference>
<dbReference type="Gene3D" id="1.10.1510.10">
    <property type="entry name" value="Uncharacterised protein YqeY/AIM41 PF09424, N-terminal domain"/>
    <property type="match status" value="1"/>
</dbReference>